<accession>A0A809E8D1</accession>
<protein>
    <submittedName>
        <fullName evidence="1">Uncharacterized protein</fullName>
    </submittedName>
</protein>
<organism evidence="1">
    <name type="scientific">Ralstonia solanacearum</name>
    <name type="common">Pseudomonas solanacearum</name>
    <dbReference type="NCBI Taxonomy" id="305"/>
    <lineage>
        <taxon>Bacteria</taxon>
        <taxon>Pseudomonadati</taxon>
        <taxon>Pseudomonadota</taxon>
        <taxon>Betaproteobacteria</taxon>
        <taxon>Burkholderiales</taxon>
        <taxon>Burkholderiaceae</taxon>
        <taxon>Ralstonia</taxon>
        <taxon>Ralstonia solanacearum species complex</taxon>
    </lineage>
</organism>
<evidence type="ECO:0000313" key="1">
    <source>
        <dbReference type="EMBL" id="AYB57950.1"/>
    </source>
</evidence>
<dbReference type="AlphaFoldDB" id="A0A809E8D1"/>
<geneLocation type="plasmid" evidence="1">
    <name>unnamed</name>
</geneLocation>
<gene>
    <name evidence="1" type="ORF">C2L97_18140</name>
</gene>
<sequence length="74" mass="8503">MACSDPVWGDASAIGIIEAPRIRAKHPLQVIKRRFGHLLVRYRSLMKNTQQLHTPLTLSTPWMTRGRRLRKAQA</sequence>
<name>A0A809E8D1_RALSL</name>
<dbReference type="EMBL" id="CP026093">
    <property type="protein sequence ID" value="AYB57950.1"/>
    <property type="molecule type" value="Genomic_DNA"/>
</dbReference>
<keyword evidence="1" id="KW-0614">Plasmid</keyword>
<reference evidence="1" key="1">
    <citation type="submission" date="2018-01" db="EMBL/GenBank/DDBJ databases">
        <title>Complete Genome Sequence of three strains from Ralstonia solanacearum ecotype Moko sequevar IIA-53 from Brazil.</title>
        <authorList>
            <person name="Silva J.R."/>
            <person name="Albuquerque G.M.R."/>
            <person name="Pais A.K.L."/>
            <person name="Silva A.M.F."/>
            <person name="Boiteux M.E.N.F."/>
            <person name="Souza E.B."/>
            <person name="Mariano R.L.R."/>
        </authorList>
    </citation>
    <scope>NUCLEOTIDE SEQUENCE [LARGE SCALE GENOMIC DNA]</scope>
    <source>
        <strain evidence="1">SFC</strain>
        <plasmid evidence="1">unnamed</plasmid>
    </source>
</reference>
<proteinExistence type="predicted"/>